<evidence type="ECO:0000313" key="9">
    <source>
        <dbReference type="EMBL" id="QDL09992.1"/>
    </source>
</evidence>
<evidence type="ECO:0000256" key="2">
    <source>
        <dbReference type="ARBA" id="ARBA00022448"/>
    </source>
</evidence>
<evidence type="ECO:0000313" key="10">
    <source>
        <dbReference type="Proteomes" id="UP000503129"/>
    </source>
</evidence>
<protein>
    <recommendedName>
        <fullName evidence="8">Proton extrusion protein PxcA</fullName>
    </recommendedName>
</protein>
<keyword evidence="5 8" id="KW-1133">Transmembrane helix</keyword>
<keyword evidence="8" id="KW-1003">Cell membrane</keyword>
<organism evidence="9 10">
    <name type="scientific">Brasilonema sennae CENA114</name>
    <dbReference type="NCBI Taxonomy" id="415709"/>
    <lineage>
        <taxon>Bacteria</taxon>
        <taxon>Bacillati</taxon>
        <taxon>Cyanobacteriota</taxon>
        <taxon>Cyanophyceae</taxon>
        <taxon>Nostocales</taxon>
        <taxon>Scytonemataceae</taxon>
        <taxon>Brasilonema</taxon>
        <taxon>Bromeliae group (in: Brasilonema)</taxon>
    </lineage>
</organism>
<dbReference type="HAMAP" id="MF_01308">
    <property type="entry name" value="CemA_PxcA"/>
    <property type="match status" value="1"/>
</dbReference>
<feature type="transmembrane region" description="Helical" evidence="8">
    <location>
        <begin position="206"/>
        <end position="224"/>
    </location>
</feature>
<keyword evidence="8" id="KW-0997">Cell inner membrane</keyword>
<evidence type="ECO:0000256" key="5">
    <source>
        <dbReference type="ARBA" id="ARBA00022989"/>
    </source>
</evidence>
<feature type="transmembrane region" description="Helical" evidence="8">
    <location>
        <begin position="386"/>
        <end position="407"/>
    </location>
</feature>
<dbReference type="InterPro" id="IPR004282">
    <property type="entry name" value="CemA"/>
</dbReference>
<evidence type="ECO:0000256" key="8">
    <source>
        <dbReference type="HAMAP-Rule" id="MF_01308"/>
    </source>
</evidence>
<evidence type="ECO:0000256" key="3">
    <source>
        <dbReference type="ARBA" id="ARBA00022692"/>
    </source>
</evidence>
<comment type="subcellular location">
    <subcellularLocation>
        <location evidence="8">Cell inner membrane</location>
        <topology evidence="8">Multi-pass membrane protein</topology>
    </subcellularLocation>
    <subcellularLocation>
        <location evidence="1">Membrane</location>
        <topology evidence="1">Multi-pass membrane protein</topology>
    </subcellularLocation>
</comment>
<keyword evidence="4 8" id="KW-0375">Hydrogen ion transport</keyword>
<dbReference type="AlphaFoldDB" id="A0A856MHC6"/>
<sequence length="427" mass="48587">MKISFFNNHPGSIGQKIQQYLQAGNKRFLSTPERALLEAYEAAQRIRNIEIEQFEGNKIIPNSSKYTESVRAYWQVSLNKNLMIIKAKLAEFRLSSSVLNMSSSAFLEKLSFIDEVSLKYNLEQELNQDGITPISQPLQLNRDEVNNQSNSSGVNNIKGDPLFNKTGIFPRSIGRTLNRIKADLSPEAEQQYIRNFQSSRKRTRSAVRFLVILVIVPLLTQYLSKQFLFSPIVERIRGENLNHIFLNYEMEEEALTELKTFEEKLKFQSLISKAPPLSSEAVEEKVKNKVHEIAEEFKEKGSSAISNVFADLLSLVAFAFVIVTSKREIAIVKSFMDDVIYGLSDSAKAFLIILFTDIFVGFHSPHGWEVILEGFAEHLGLPAQKSAISLFIATFPVILDTIFKYWIFRYLSKLSPSALATMKEMNE</sequence>
<dbReference type="EMBL" id="CP030118">
    <property type="protein sequence ID" value="QDL09992.1"/>
    <property type="molecule type" value="Genomic_DNA"/>
</dbReference>
<dbReference type="Pfam" id="PF03040">
    <property type="entry name" value="CemA"/>
    <property type="match status" value="1"/>
</dbReference>
<dbReference type="GO" id="GO:0015078">
    <property type="term" value="F:proton transmembrane transporter activity"/>
    <property type="evidence" value="ECO:0007669"/>
    <property type="project" value="UniProtKB-UniRule"/>
</dbReference>
<dbReference type="NCBIfam" id="NF002703">
    <property type="entry name" value="PRK02507.1-1"/>
    <property type="match status" value="1"/>
</dbReference>
<dbReference type="GO" id="GO:0005886">
    <property type="term" value="C:plasma membrane"/>
    <property type="evidence" value="ECO:0007669"/>
    <property type="project" value="UniProtKB-SubCell"/>
</dbReference>
<evidence type="ECO:0000256" key="4">
    <source>
        <dbReference type="ARBA" id="ARBA00022781"/>
    </source>
</evidence>
<keyword evidence="3 8" id="KW-0812">Transmembrane</keyword>
<dbReference type="PANTHER" id="PTHR33650:SF2">
    <property type="entry name" value="CHLOROPLAST ENVELOPE MEMBRANE PROTEIN"/>
    <property type="match status" value="1"/>
</dbReference>
<keyword evidence="6 8" id="KW-0406">Ion transport</keyword>
<proteinExistence type="inferred from homology"/>
<feature type="transmembrane region" description="Helical" evidence="8">
    <location>
        <begin position="304"/>
        <end position="325"/>
    </location>
</feature>
<feature type="transmembrane region" description="Helical" evidence="8">
    <location>
        <begin position="346"/>
        <end position="366"/>
    </location>
</feature>
<dbReference type="PANTHER" id="PTHR33650">
    <property type="entry name" value="CHLOROPLAST ENVELOPE MEMBRANE PROTEIN-RELATED"/>
    <property type="match status" value="1"/>
</dbReference>
<dbReference type="Proteomes" id="UP000503129">
    <property type="component" value="Chromosome"/>
</dbReference>
<comment type="function">
    <text evidence="8">Required for H(+) efflux immediately after light irradiation to form a rapid H(+) concentration gradient across the thylakoid membranes. Together with PxcL, contributes to transient H(+) uptake following dark to light transition.</text>
</comment>
<evidence type="ECO:0000256" key="7">
    <source>
        <dbReference type="ARBA" id="ARBA00023136"/>
    </source>
</evidence>
<gene>
    <name evidence="8" type="primary">pxcA</name>
    <name evidence="9" type="ORF">DP114_20735</name>
</gene>
<dbReference type="KEGG" id="bsen:DP114_20735"/>
<comment type="similarity">
    <text evidence="8">Belongs to the CemA family.</text>
</comment>
<reference evidence="9 10" key="1">
    <citation type="submission" date="2018-06" db="EMBL/GenBank/DDBJ databases">
        <title>Comparative genomics of Brasilonema spp. strains.</title>
        <authorList>
            <person name="Alvarenga D.O."/>
            <person name="Fiore M.F."/>
            <person name="Varani A.M."/>
        </authorList>
    </citation>
    <scope>NUCLEOTIDE SEQUENCE [LARGE SCALE GENOMIC DNA]</scope>
    <source>
        <strain evidence="9 10">CENA114</strain>
    </source>
</reference>
<dbReference type="RefSeq" id="WP_169266483.1">
    <property type="nucleotide sequence ID" value="NZ_CAWOXK010000001.1"/>
</dbReference>
<accession>A0A856MHC6</accession>
<keyword evidence="7 8" id="KW-0472">Membrane</keyword>
<evidence type="ECO:0000256" key="6">
    <source>
        <dbReference type="ARBA" id="ARBA00023065"/>
    </source>
</evidence>
<name>A0A856MHC6_9CYAN</name>
<evidence type="ECO:0000256" key="1">
    <source>
        <dbReference type="ARBA" id="ARBA00004141"/>
    </source>
</evidence>
<keyword evidence="2 8" id="KW-0813">Transport</keyword>
<keyword evidence="10" id="KW-1185">Reference proteome</keyword>